<evidence type="ECO:0000313" key="8">
    <source>
        <dbReference type="Proteomes" id="UP000054937"/>
    </source>
</evidence>
<dbReference type="GO" id="GO:0000407">
    <property type="term" value="C:phagophore assembly site"/>
    <property type="evidence" value="ECO:0007669"/>
    <property type="project" value="TreeGrafter"/>
</dbReference>
<keyword evidence="1" id="KW-0808">Transferase</keyword>
<dbReference type="CDD" id="cd14014">
    <property type="entry name" value="STKc_PknB_like"/>
    <property type="match status" value="1"/>
</dbReference>
<protein>
    <submittedName>
        <fullName evidence="7">Protein kinase-like domain</fullName>
    </submittedName>
</protein>
<evidence type="ECO:0000259" key="6">
    <source>
        <dbReference type="PROSITE" id="PS50011"/>
    </source>
</evidence>
<dbReference type="SUPFAM" id="SSF56112">
    <property type="entry name" value="Protein kinase-like (PK-like)"/>
    <property type="match status" value="1"/>
</dbReference>
<organism evidence="7 8">
    <name type="scientific">Pseudocohnilembus persalinus</name>
    <name type="common">Ciliate</name>
    <dbReference type="NCBI Taxonomy" id="266149"/>
    <lineage>
        <taxon>Eukaryota</taxon>
        <taxon>Sar</taxon>
        <taxon>Alveolata</taxon>
        <taxon>Ciliophora</taxon>
        <taxon>Intramacronucleata</taxon>
        <taxon>Oligohymenophorea</taxon>
        <taxon>Scuticociliatia</taxon>
        <taxon>Philasterida</taxon>
        <taxon>Pseudocohnilembidae</taxon>
        <taxon>Pseudocohnilembus</taxon>
    </lineage>
</organism>
<gene>
    <name evidence="7" type="ORF">PPERSA_05231</name>
</gene>
<comment type="caution">
    <text evidence="7">The sequence shown here is derived from an EMBL/GenBank/DDBJ whole genome shotgun (WGS) entry which is preliminary data.</text>
</comment>
<evidence type="ECO:0000256" key="2">
    <source>
        <dbReference type="ARBA" id="ARBA00022741"/>
    </source>
</evidence>
<dbReference type="GO" id="GO:0004674">
    <property type="term" value="F:protein serine/threonine kinase activity"/>
    <property type="evidence" value="ECO:0007669"/>
    <property type="project" value="InterPro"/>
</dbReference>
<sequence>MSSEELKTSKNSQKQEHKIRVKKLQGSSYVISLEKSDLIGQGSFGKVVRAYDLENPSEDLCAKIIQLNDQNRVQSIQMELKVIQKIPYHPNLVNMKKFKLSSHNKQYFIMEYCNGSTFTDFMKKNKYMAESEIINFLQQFCLGYSQLHEVGIIHRDIKPDNILIHNGIYKIADFGLAKIVEQLQENMKISTKGTPLYLAPELIQKKPASAKVDIWSLGIILYRLLFNGKYPFLDPSKNYDVPTALQDVIKNKLVIPKNNRSKVLIDLCLKMLQKKNQNRISWEQLFEHELIAPIFTQQLVPENEKELESEVENKALKSSNLFFQSIEVMRISKIKLHPITQQKQKQKPENNINNNHKQLQQLHQQSSSSNNTQQEQDTEQLLEANHKILEKIIQQSKKRIKEQEICNKIENFLLNLREKLLFFDHVYQRLKNIQSIKNSKQLEQYQNQDEHFPDQEWKIFQTSNNYLMFMNLIKEDYNYIKQAIKEQTQNNPQKINYYQFLQQSFMDQAKVSQEFKDQLLLFLKHFNWIFHSTSNFNKTDCLVIFTYVEEILNQKITSQFTSPNDYARYFEQIQKESTQDQLYQKLIENLTAL</sequence>
<dbReference type="GO" id="GO:0010506">
    <property type="term" value="P:regulation of autophagy"/>
    <property type="evidence" value="ECO:0007669"/>
    <property type="project" value="InterPro"/>
</dbReference>
<dbReference type="InParanoid" id="A0A0V0QXU1"/>
<keyword evidence="8" id="KW-1185">Reference proteome</keyword>
<evidence type="ECO:0000256" key="3">
    <source>
        <dbReference type="ARBA" id="ARBA00022777"/>
    </source>
</evidence>
<keyword evidence="2" id="KW-0547">Nucleotide-binding</keyword>
<evidence type="ECO:0000313" key="7">
    <source>
        <dbReference type="EMBL" id="KRX07067.1"/>
    </source>
</evidence>
<evidence type="ECO:0000256" key="1">
    <source>
        <dbReference type="ARBA" id="ARBA00022679"/>
    </source>
</evidence>
<name>A0A0V0QXU1_PSEPJ</name>
<evidence type="ECO:0000256" key="4">
    <source>
        <dbReference type="ARBA" id="ARBA00022840"/>
    </source>
</evidence>
<dbReference type="InterPro" id="IPR008271">
    <property type="entry name" value="Ser/Thr_kinase_AS"/>
</dbReference>
<dbReference type="Gene3D" id="1.10.510.10">
    <property type="entry name" value="Transferase(Phosphotransferase) domain 1"/>
    <property type="match status" value="1"/>
</dbReference>
<feature type="region of interest" description="Disordered" evidence="5">
    <location>
        <begin position="359"/>
        <end position="378"/>
    </location>
</feature>
<dbReference type="GO" id="GO:0005524">
    <property type="term" value="F:ATP binding"/>
    <property type="evidence" value="ECO:0007669"/>
    <property type="project" value="UniProtKB-KW"/>
</dbReference>
<keyword evidence="4" id="KW-0067">ATP-binding</keyword>
<dbReference type="SMART" id="SM00220">
    <property type="entry name" value="S_TKc"/>
    <property type="match status" value="1"/>
</dbReference>
<dbReference type="PROSITE" id="PS50011">
    <property type="entry name" value="PROTEIN_KINASE_DOM"/>
    <property type="match status" value="1"/>
</dbReference>
<dbReference type="GO" id="GO:0016020">
    <property type="term" value="C:membrane"/>
    <property type="evidence" value="ECO:0007669"/>
    <property type="project" value="TreeGrafter"/>
</dbReference>
<dbReference type="InterPro" id="IPR011009">
    <property type="entry name" value="Kinase-like_dom_sf"/>
</dbReference>
<dbReference type="OMA" id="IMIHDRF"/>
<dbReference type="GO" id="GO:0000045">
    <property type="term" value="P:autophagosome assembly"/>
    <property type="evidence" value="ECO:0007669"/>
    <property type="project" value="TreeGrafter"/>
</dbReference>
<dbReference type="Pfam" id="PF00069">
    <property type="entry name" value="Pkinase"/>
    <property type="match status" value="1"/>
</dbReference>
<keyword evidence="3 7" id="KW-0418">Kinase</keyword>
<feature type="domain" description="Protein kinase" evidence="6">
    <location>
        <begin position="33"/>
        <end position="291"/>
    </location>
</feature>
<dbReference type="OrthoDB" id="292749at2759"/>
<dbReference type="PANTHER" id="PTHR24348:SF22">
    <property type="entry name" value="NON-SPECIFIC SERINE_THREONINE PROTEIN KINASE"/>
    <property type="match status" value="1"/>
</dbReference>
<dbReference type="GO" id="GO:0005776">
    <property type="term" value="C:autophagosome"/>
    <property type="evidence" value="ECO:0007669"/>
    <property type="project" value="TreeGrafter"/>
</dbReference>
<dbReference type="PANTHER" id="PTHR24348">
    <property type="entry name" value="SERINE/THREONINE-PROTEIN KINASE UNC-51-RELATED"/>
    <property type="match status" value="1"/>
</dbReference>
<dbReference type="GO" id="GO:0005829">
    <property type="term" value="C:cytosol"/>
    <property type="evidence" value="ECO:0007669"/>
    <property type="project" value="TreeGrafter"/>
</dbReference>
<dbReference type="Proteomes" id="UP000054937">
    <property type="component" value="Unassembled WGS sequence"/>
</dbReference>
<evidence type="ECO:0000256" key="5">
    <source>
        <dbReference type="SAM" id="MobiDB-lite"/>
    </source>
</evidence>
<accession>A0A0V0QXU1</accession>
<dbReference type="EMBL" id="LDAU01000088">
    <property type="protein sequence ID" value="KRX07067.1"/>
    <property type="molecule type" value="Genomic_DNA"/>
</dbReference>
<dbReference type="InterPro" id="IPR000719">
    <property type="entry name" value="Prot_kinase_dom"/>
</dbReference>
<dbReference type="AlphaFoldDB" id="A0A0V0QXU1"/>
<reference evidence="7 8" key="1">
    <citation type="journal article" date="2015" name="Sci. Rep.">
        <title>Genome of the facultative scuticociliatosis pathogen Pseudocohnilembus persalinus provides insight into its virulence through horizontal gene transfer.</title>
        <authorList>
            <person name="Xiong J."/>
            <person name="Wang G."/>
            <person name="Cheng J."/>
            <person name="Tian M."/>
            <person name="Pan X."/>
            <person name="Warren A."/>
            <person name="Jiang C."/>
            <person name="Yuan D."/>
            <person name="Miao W."/>
        </authorList>
    </citation>
    <scope>NUCLEOTIDE SEQUENCE [LARGE SCALE GENOMIC DNA]</scope>
    <source>
        <strain evidence="7">36N120E</strain>
    </source>
</reference>
<dbReference type="PROSITE" id="PS00108">
    <property type="entry name" value="PROTEIN_KINASE_ST"/>
    <property type="match status" value="1"/>
</dbReference>
<proteinExistence type="predicted"/>
<dbReference type="InterPro" id="IPR045269">
    <property type="entry name" value="Atg1-like"/>
</dbReference>